<evidence type="ECO:0000256" key="2">
    <source>
        <dbReference type="SAM" id="Phobius"/>
    </source>
</evidence>
<dbReference type="Proteomes" id="UP001642360">
    <property type="component" value="Unassembled WGS sequence"/>
</dbReference>
<feature type="compositionally biased region" description="Acidic residues" evidence="1">
    <location>
        <begin position="167"/>
        <end position="179"/>
    </location>
</feature>
<gene>
    <name evidence="3" type="ORF">ILEXP_LOCUS19649</name>
</gene>
<accession>A0ABC8S3G5</accession>
<protein>
    <submittedName>
        <fullName evidence="3">Uncharacterized protein</fullName>
    </submittedName>
</protein>
<dbReference type="EMBL" id="CAUOFW020002147">
    <property type="protein sequence ID" value="CAK9151478.1"/>
    <property type="molecule type" value="Genomic_DNA"/>
</dbReference>
<proteinExistence type="predicted"/>
<feature type="transmembrane region" description="Helical" evidence="2">
    <location>
        <begin position="221"/>
        <end position="239"/>
    </location>
</feature>
<feature type="region of interest" description="Disordered" evidence="1">
    <location>
        <begin position="1"/>
        <end position="63"/>
    </location>
</feature>
<keyword evidence="2" id="KW-0812">Transmembrane</keyword>
<feature type="region of interest" description="Disordered" evidence="1">
    <location>
        <begin position="95"/>
        <end position="179"/>
    </location>
</feature>
<reference evidence="3 4" key="1">
    <citation type="submission" date="2024-02" db="EMBL/GenBank/DDBJ databases">
        <authorList>
            <person name="Vignale AGUSTIN F."/>
            <person name="Sosa J E."/>
            <person name="Modenutti C."/>
        </authorList>
    </citation>
    <scope>NUCLEOTIDE SEQUENCE [LARGE SCALE GENOMIC DNA]</scope>
</reference>
<feature type="compositionally biased region" description="Basic and acidic residues" evidence="1">
    <location>
        <begin position="135"/>
        <end position="152"/>
    </location>
</feature>
<dbReference type="AlphaFoldDB" id="A0ABC8S3G5"/>
<sequence length="256" mass="28338">MEENGTITVETEDVKNETLKPFSHTKPATPKPAFPKPASSQPTLSKPASSNQHPPNQPPQVRTLPWKYLEKFFTLSSSTDGGRGLVALGYKIHRNGLNKGEEGGKGKGKTDDDEVKQKNKNIVVVGNKQNGNRKPKAEVADKKQNGNRKPEVEVTDTNLNSKKFDDSHDDEVPGGDENDGSSLFVVALEMARESCSTMDPLNSGLYSLEVLKKKRPDYENWVGLIVLVVVFFVIVDITTKDKKLKCWVGLGDFWSR</sequence>
<keyword evidence="2" id="KW-0472">Membrane</keyword>
<keyword evidence="2" id="KW-1133">Transmembrane helix</keyword>
<name>A0ABC8S3G5_9AQUA</name>
<comment type="caution">
    <text evidence="3">The sequence shown here is derived from an EMBL/GenBank/DDBJ whole genome shotgun (WGS) entry which is preliminary data.</text>
</comment>
<evidence type="ECO:0000313" key="3">
    <source>
        <dbReference type="EMBL" id="CAK9151478.1"/>
    </source>
</evidence>
<evidence type="ECO:0000256" key="1">
    <source>
        <dbReference type="SAM" id="MobiDB-lite"/>
    </source>
</evidence>
<keyword evidence="4" id="KW-1185">Reference proteome</keyword>
<organism evidence="3 4">
    <name type="scientific">Ilex paraguariensis</name>
    <name type="common">yerba mate</name>
    <dbReference type="NCBI Taxonomy" id="185542"/>
    <lineage>
        <taxon>Eukaryota</taxon>
        <taxon>Viridiplantae</taxon>
        <taxon>Streptophyta</taxon>
        <taxon>Embryophyta</taxon>
        <taxon>Tracheophyta</taxon>
        <taxon>Spermatophyta</taxon>
        <taxon>Magnoliopsida</taxon>
        <taxon>eudicotyledons</taxon>
        <taxon>Gunneridae</taxon>
        <taxon>Pentapetalae</taxon>
        <taxon>asterids</taxon>
        <taxon>campanulids</taxon>
        <taxon>Aquifoliales</taxon>
        <taxon>Aquifoliaceae</taxon>
        <taxon>Ilex</taxon>
    </lineage>
</organism>
<evidence type="ECO:0000313" key="4">
    <source>
        <dbReference type="Proteomes" id="UP001642360"/>
    </source>
</evidence>
<feature type="compositionally biased region" description="Basic and acidic residues" evidence="1">
    <location>
        <begin position="99"/>
        <end position="110"/>
    </location>
</feature>